<name>A0ABY6EE09_9ACTN</name>
<sequence length="1073" mass="120191">MPLAGGVWRVAPLQGEMTQSFLSRVAARYGVRLRDLLAAIAEVGGLSNITGQTRLDSEVYLNRQARDRVSQLCRVPERHLRWALPAWAQEEPRKRFAAGPAAQFHHTAEKVVPWGPACPECAARSAGRAEGARLYLEPQQRVCALHRRWLMQVPGTAGRAVRLPAGGEQWVQAQRRHARLLRHSSVAVEAFEVAAAVTASWWWQAWPLEHVWPSRLRSLGSGRIDPEVWWVLARELVTYPETVALATLLADDGFRQRLIADARGHAPYRLADLPVLLSAVARCVGRPWYREQLASEVSGPLFAWAYQCVRPPRRIGHGEQAMWAVAPAHRLRPLVDELAARMSVRADGQKAEGKRRRGLNRQSDESFTVGLAHAGQYVREHGNLAVQKDTMVGSFRFGEWLHNVQTRAWALSPDRVRALMALDPWWNVPRSVQWQRSYYRARDHAAVDGPPDAAAGFAGTAVLNGEWLYLQCTHYDALHPEQQRLLADIGITAEAARTARPRRASMRARFETGLEHARAYAAEHGHLAVSGKGAVHEGYPLGCWLVAQRSKAHRAARPTERSRALAAVDPWWNPPWPLSWQRSFAQVRRLVQDGHALDAQRGFPGLEAELALWLSHQCAVYGSLQRDQQCLLTGIGITAEEAGKVPMTAEEAKAASQAAARLGGSAGLASARSFAAARGHLAVPFDYVHEDYPLGRWLVAQRSKERRHLRATGTAWPPGLHLTELDPWWNPPWPFPWQRHYQLARTLWQEGRLLLPGQHAPPGDRDEDEDPLMVWLRRQCARHNVLHPEQQNLLAGIGITAATARTVTASLTTPTPGEIGLAHALSYAAEHGNLAVTDRTRHNGHPLGSWLLRQRQRAADGRIEPSRITALNALDPHWNPPWPLAWQRAYHRARTATDSSTLTSTERRWIRTQAQLWDSLHPAQQQLLAHLSTTGPAAIPTQARTTARRYPTGGGLPHARAYATLNGHLAVSIHTHQDGFPLGRWLVQQRRKARSGQLSAHTLQELIILDPWWNPPWPFTWQRNYQLARAAHATGQPGPEGLRRWADRQITQWDRLHPHQQALLTTARITTAP</sequence>
<accession>A0ABY6EE09</accession>
<dbReference type="PANTHER" id="PTHR33418">
    <property type="entry name" value="HELICASE-ASSOCIATED"/>
    <property type="match status" value="1"/>
</dbReference>
<dbReference type="PANTHER" id="PTHR33418:SF1">
    <property type="entry name" value="HELICASE-ASSOCIATED DOMAIN-CONTAINING PROTEIN"/>
    <property type="match status" value="1"/>
</dbReference>
<feature type="domain" description="TniQ" evidence="2">
    <location>
        <begin position="8"/>
        <end position="148"/>
    </location>
</feature>
<dbReference type="RefSeq" id="WP_263235088.1">
    <property type="nucleotide sequence ID" value="NZ_CP106794.1"/>
</dbReference>
<evidence type="ECO:0000313" key="4">
    <source>
        <dbReference type="Proteomes" id="UP001061298"/>
    </source>
</evidence>
<dbReference type="Gene3D" id="6.10.140.530">
    <property type="match status" value="1"/>
</dbReference>
<dbReference type="EMBL" id="CP106794">
    <property type="protein sequence ID" value="UXY24867.1"/>
    <property type="molecule type" value="Genomic_DNA"/>
</dbReference>
<feature type="domain" description="Helicase-associated" evidence="1">
    <location>
        <begin position="364"/>
        <end position="423"/>
    </location>
</feature>
<dbReference type="InterPro" id="IPR009492">
    <property type="entry name" value="TniQ"/>
</dbReference>
<evidence type="ECO:0000313" key="3">
    <source>
        <dbReference type="EMBL" id="UXY24867.1"/>
    </source>
</evidence>
<dbReference type="InterPro" id="IPR005114">
    <property type="entry name" value="Helicase_assoc"/>
</dbReference>
<gene>
    <name evidence="3" type="ORF">N8I84_41180</name>
</gene>
<feature type="domain" description="Helicase-associated" evidence="1">
    <location>
        <begin position="956"/>
        <end position="1006"/>
    </location>
</feature>
<feature type="domain" description="Helicase-associated" evidence="1">
    <location>
        <begin position="667"/>
        <end position="708"/>
    </location>
</feature>
<proteinExistence type="predicted"/>
<feature type="domain" description="Helicase-associated" evidence="1">
    <location>
        <begin position="508"/>
        <end position="569"/>
    </location>
</feature>
<keyword evidence="3" id="KW-0614">Plasmid</keyword>
<dbReference type="Pfam" id="PF06527">
    <property type="entry name" value="TniQ"/>
    <property type="match status" value="1"/>
</dbReference>
<protein>
    <submittedName>
        <fullName evidence="3">Helicase associated domain-containing protein</fullName>
    </submittedName>
</protein>
<geneLocation type="plasmid" evidence="3 4">
    <name>punmamed2</name>
</geneLocation>
<evidence type="ECO:0000259" key="2">
    <source>
        <dbReference type="Pfam" id="PF06527"/>
    </source>
</evidence>
<feature type="domain" description="Helicase-associated" evidence="1">
    <location>
        <begin position="820"/>
        <end position="875"/>
    </location>
</feature>
<keyword evidence="4" id="KW-1185">Reference proteome</keyword>
<reference evidence="3" key="1">
    <citation type="submission" date="2022-10" db="EMBL/GenBank/DDBJ databases">
        <authorList>
            <person name="Mo P."/>
        </authorList>
    </citation>
    <scope>NUCLEOTIDE SEQUENCE</scope>
    <source>
        <strain evidence="3">HUAS 13-4</strain>
        <plasmid evidence="3">punmamed2</plasmid>
    </source>
</reference>
<evidence type="ECO:0000259" key="1">
    <source>
        <dbReference type="Pfam" id="PF03457"/>
    </source>
</evidence>
<dbReference type="Pfam" id="PF03457">
    <property type="entry name" value="HA"/>
    <property type="match status" value="5"/>
</dbReference>
<dbReference type="Proteomes" id="UP001061298">
    <property type="component" value="Plasmid punmamed2"/>
</dbReference>
<organism evidence="3 4">
    <name type="scientific">Streptomyces cynarae</name>
    <dbReference type="NCBI Taxonomy" id="2981134"/>
    <lineage>
        <taxon>Bacteria</taxon>
        <taxon>Bacillati</taxon>
        <taxon>Actinomycetota</taxon>
        <taxon>Actinomycetes</taxon>
        <taxon>Kitasatosporales</taxon>
        <taxon>Streptomycetaceae</taxon>
        <taxon>Streptomyces</taxon>
    </lineage>
</organism>